<reference evidence="3 4" key="1">
    <citation type="submission" date="2017-09" db="EMBL/GenBank/DDBJ databases">
        <authorList>
            <consortium name="International Durum Wheat Genome Sequencing Consortium (IDWGSC)"/>
            <person name="Milanesi L."/>
        </authorList>
    </citation>
    <scope>NUCLEOTIDE SEQUENCE [LARGE SCALE GENOMIC DNA]</scope>
    <source>
        <strain evidence="4">cv. Svevo</strain>
    </source>
</reference>
<gene>
    <name evidence="3" type="ORF">TRITD_5Bv1G151380</name>
</gene>
<keyword evidence="4" id="KW-1185">Reference proteome</keyword>
<dbReference type="AlphaFoldDB" id="A0A9R0XC39"/>
<dbReference type="InterPro" id="IPR011676">
    <property type="entry name" value="DUF1618"/>
</dbReference>
<feature type="region of interest" description="Disordered" evidence="1">
    <location>
        <begin position="165"/>
        <end position="195"/>
    </location>
</feature>
<evidence type="ECO:0000256" key="1">
    <source>
        <dbReference type="SAM" id="MobiDB-lite"/>
    </source>
</evidence>
<dbReference type="PANTHER" id="PTHR33074:SF50">
    <property type="entry name" value="DUF1618 DOMAIN-CONTAINING PROTEIN"/>
    <property type="match status" value="1"/>
</dbReference>
<dbReference type="PANTHER" id="PTHR33074">
    <property type="entry name" value="EXPRESSED PROTEIN-RELATED"/>
    <property type="match status" value="1"/>
</dbReference>
<evidence type="ECO:0000259" key="2">
    <source>
        <dbReference type="Pfam" id="PF07762"/>
    </source>
</evidence>
<evidence type="ECO:0000313" key="4">
    <source>
        <dbReference type="Proteomes" id="UP000324705"/>
    </source>
</evidence>
<dbReference type="Gramene" id="TRITD5Bv1G151380.1">
    <property type="protein sequence ID" value="TRITD5Bv1G151380.1"/>
    <property type="gene ID" value="TRITD5Bv1G151380"/>
</dbReference>
<proteinExistence type="predicted"/>
<feature type="region of interest" description="Disordered" evidence="1">
    <location>
        <begin position="121"/>
        <end position="140"/>
    </location>
</feature>
<name>A0A9R0XC39_TRITD</name>
<evidence type="ECO:0000313" key="3">
    <source>
        <dbReference type="EMBL" id="VAI33819.1"/>
    </source>
</evidence>
<accession>A0A9R0XC39</accession>
<feature type="compositionally biased region" description="Low complexity" evidence="1">
    <location>
        <begin position="176"/>
        <end position="193"/>
    </location>
</feature>
<protein>
    <recommendedName>
        <fullName evidence="2">DUF1618 domain-containing protein</fullName>
    </recommendedName>
</protein>
<dbReference type="Proteomes" id="UP000324705">
    <property type="component" value="Chromosome 5B"/>
</dbReference>
<dbReference type="Pfam" id="PF07762">
    <property type="entry name" value="DUF1618"/>
    <property type="match status" value="1"/>
</dbReference>
<dbReference type="EMBL" id="LT934120">
    <property type="protein sequence ID" value="VAI33819.1"/>
    <property type="molecule type" value="Genomic_DNA"/>
</dbReference>
<feature type="domain" description="DUF1618" evidence="2">
    <location>
        <begin position="274"/>
        <end position="421"/>
    </location>
</feature>
<organism evidence="3 4">
    <name type="scientific">Triticum turgidum subsp. durum</name>
    <name type="common">Durum wheat</name>
    <name type="synonym">Triticum durum</name>
    <dbReference type="NCBI Taxonomy" id="4567"/>
    <lineage>
        <taxon>Eukaryota</taxon>
        <taxon>Viridiplantae</taxon>
        <taxon>Streptophyta</taxon>
        <taxon>Embryophyta</taxon>
        <taxon>Tracheophyta</taxon>
        <taxon>Spermatophyta</taxon>
        <taxon>Magnoliopsida</taxon>
        <taxon>Liliopsida</taxon>
        <taxon>Poales</taxon>
        <taxon>Poaceae</taxon>
        <taxon>BOP clade</taxon>
        <taxon>Pooideae</taxon>
        <taxon>Triticodae</taxon>
        <taxon>Triticeae</taxon>
        <taxon>Triticinae</taxon>
        <taxon>Triticum</taxon>
    </lineage>
</organism>
<feature type="region of interest" description="Disordered" evidence="1">
    <location>
        <begin position="479"/>
        <end position="504"/>
    </location>
</feature>
<sequence length="549" mass="60882">MDAPLPPPAYADGEQTDFVLIKKFGYLVDRQDATTATCVLQGPDIKGSIKVTFCAACPPRVSYFCVHATEYEHADFDLHPTILATEGPLVLLSVMLPSRSDIFHPERKEYFVYQAATKDPEGKGKKVSHPSLKHLPNPGRHHEFEEASAALLRTCSKHRQAATNHDHLPHLPHGVTLRPRSSSRLTPRPHSSSGYILQHHGANKEEHNCEACQFVIAAKRSARVRRTQHELCLYHSEKEAWSIKTAIVLGNGPYNHHWTDKAITIGGDNGVVAWVNLARDILFCDVLAETPILCPIELPLLIPESEGVGTGDPRCSRDVAIVDGFIHYTQLQIRIVPGSFTEDGTVTFDGWKATKCSMAIDTRSLPVAEKPWQHTGLELDSSQISKSLPNLLVDEGTIAFERLHIGLPTLSLSPQEDDIVYFLAKIDYRDMERTAYVLAVDLRKKMIKSIAEFGAKNTIGLGQAYVASSLSKYLKIAPGTKQKKKRRGKTPLGSSSKKKHPGGVSTVTCLWLRSGLYGFRISWGIIKGSELACFILCFCQGFIYLRMNL</sequence>